<dbReference type="PIRSF" id="PIRSF001549">
    <property type="entry name" value="His-tRNA_synth"/>
    <property type="match status" value="1"/>
</dbReference>
<dbReference type="GO" id="GO:0006427">
    <property type="term" value="P:histidyl-tRNA aminoacylation"/>
    <property type="evidence" value="ECO:0007669"/>
    <property type="project" value="InterPro"/>
</dbReference>
<dbReference type="HAMAP" id="MF_00127">
    <property type="entry name" value="His_tRNA_synth"/>
    <property type="match status" value="1"/>
</dbReference>
<dbReference type="Gene3D" id="3.40.50.800">
    <property type="entry name" value="Anticodon-binding domain"/>
    <property type="match status" value="1"/>
</dbReference>
<sequence length="424" mass="48227">MTKFKTIRGMNDVTPSEVSVWQFVEASIRSIFASYAYDEIRFPIVEQTELFSRSVGESTDIVSKEMYTFEDRNGDGISLRPEGTAGCVRACLENDLLRVDSPRLWYMGPMFRYERPQKGRSRQFHQASAEVFGIDNHNVDAELMMMATNLWDVLGIKNQINLEINSLGNSDTRKKYKSLLQEFFQSFSSELDKNSQRQLRENPLRILDSKSKKIKEILVNAPSILDQLDSESEDHFNKLKDLLTKSNIDFEVNDKLVRGLDYYNKTVFEWKTKELGAQDTVCGGGRYDDLVAQLGGKDSPAVGFSMGLERLVLLVKEHSKDKVSTETELDCNFICLTDDSVSYALINAEKIREAIPTINLKVNLQVTSANSQFKRADKSGSKIALIVGDEELKDNTISIKDLEIKESQETLNLDQIISRLKKLY</sequence>
<evidence type="ECO:0000256" key="4">
    <source>
        <dbReference type="ARBA" id="ARBA00012815"/>
    </source>
</evidence>
<dbReference type="AlphaFoldDB" id="A0A381NKB1"/>
<evidence type="ECO:0000256" key="11">
    <source>
        <dbReference type="ARBA" id="ARBA00030619"/>
    </source>
</evidence>
<dbReference type="PANTHER" id="PTHR43707:SF1">
    <property type="entry name" value="HISTIDINE--TRNA LIGASE, MITOCHONDRIAL-RELATED"/>
    <property type="match status" value="1"/>
</dbReference>
<dbReference type="CDD" id="cd00773">
    <property type="entry name" value="HisRS-like_core"/>
    <property type="match status" value="1"/>
</dbReference>
<keyword evidence="5" id="KW-0963">Cytoplasm</keyword>
<dbReference type="InterPro" id="IPR004154">
    <property type="entry name" value="Anticodon-bd"/>
</dbReference>
<dbReference type="Pfam" id="PF03129">
    <property type="entry name" value="HGTP_anticodon"/>
    <property type="match status" value="1"/>
</dbReference>
<evidence type="ECO:0000313" key="14">
    <source>
        <dbReference type="EMBL" id="SUZ54809.1"/>
    </source>
</evidence>
<feature type="domain" description="Aminoacyl-transfer RNA synthetases class-II family profile" evidence="13">
    <location>
        <begin position="1"/>
        <end position="315"/>
    </location>
</feature>
<dbReference type="GO" id="GO:0005524">
    <property type="term" value="F:ATP binding"/>
    <property type="evidence" value="ECO:0007669"/>
    <property type="project" value="UniProtKB-KW"/>
</dbReference>
<evidence type="ECO:0000256" key="1">
    <source>
        <dbReference type="ARBA" id="ARBA00004496"/>
    </source>
</evidence>
<evidence type="ECO:0000259" key="13">
    <source>
        <dbReference type="PROSITE" id="PS50862"/>
    </source>
</evidence>
<protein>
    <recommendedName>
        <fullName evidence="4">histidine--tRNA ligase</fullName>
        <ecNumber evidence="4">6.1.1.21</ecNumber>
    </recommendedName>
    <alternativeName>
        <fullName evidence="11">Histidyl-tRNA synthetase</fullName>
    </alternativeName>
</protein>
<dbReference type="FunFam" id="3.30.930.10:FF:000005">
    <property type="entry name" value="Histidine--tRNA ligase"/>
    <property type="match status" value="1"/>
</dbReference>
<dbReference type="SUPFAM" id="SSF55681">
    <property type="entry name" value="Class II aaRS and biotin synthetases"/>
    <property type="match status" value="1"/>
</dbReference>
<dbReference type="InterPro" id="IPR004516">
    <property type="entry name" value="HisRS/HisZ"/>
</dbReference>
<comment type="similarity">
    <text evidence="2">Belongs to the class-II aminoacyl-tRNA synthetase family.</text>
</comment>
<keyword evidence="9" id="KW-0648">Protein biosynthesis</keyword>
<evidence type="ECO:0000256" key="12">
    <source>
        <dbReference type="ARBA" id="ARBA00047639"/>
    </source>
</evidence>
<organism evidence="14">
    <name type="scientific">marine metagenome</name>
    <dbReference type="NCBI Taxonomy" id="408172"/>
    <lineage>
        <taxon>unclassified sequences</taxon>
        <taxon>metagenomes</taxon>
        <taxon>ecological metagenomes</taxon>
    </lineage>
</organism>
<dbReference type="EMBL" id="UINC01000409">
    <property type="protein sequence ID" value="SUZ54809.1"/>
    <property type="molecule type" value="Genomic_DNA"/>
</dbReference>
<evidence type="ECO:0000256" key="3">
    <source>
        <dbReference type="ARBA" id="ARBA00011738"/>
    </source>
</evidence>
<proteinExistence type="inferred from homology"/>
<dbReference type="SUPFAM" id="SSF52954">
    <property type="entry name" value="Class II aaRS ABD-related"/>
    <property type="match status" value="1"/>
</dbReference>
<evidence type="ECO:0000256" key="2">
    <source>
        <dbReference type="ARBA" id="ARBA00008226"/>
    </source>
</evidence>
<dbReference type="InterPro" id="IPR041715">
    <property type="entry name" value="HisRS-like_core"/>
</dbReference>
<comment type="subcellular location">
    <subcellularLocation>
        <location evidence="1">Cytoplasm</location>
    </subcellularLocation>
</comment>
<reference evidence="14" key="1">
    <citation type="submission" date="2018-05" db="EMBL/GenBank/DDBJ databases">
        <authorList>
            <person name="Lanie J.A."/>
            <person name="Ng W.-L."/>
            <person name="Kazmierczak K.M."/>
            <person name="Andrzejewski T.M."/>
            <person name="Davidsen T.M."/>
            <person name="Wayne K.J."/>
            <person name="Tettelin H."/>
            <person name="Glass J.I."/>
            <person name="Rusch D."/>
            <person name="Podicherti R."/>
            <person name="Tsui H.-C.T."/>
            <person name="Winkler M.E."/>
        </authorList>
    </citation>
    <scope>NUCLEOTIDE SEQUENCE</scope>
</reference>
<dbReference type="NCBIfam" id="TIGR00442">
    <property type="entry name" value="hisS"/>
    <property type="match status" value="1"/>
</dbReference>
<evidence type="ECO:0000256" key="6">
    <source>
        <dbReference type="ARBA" id="ARBA00022598"/>
    </source>
</evidence>
<dbReference type="Gene3D" id="3.30.930.10">
    <property type="entry name" value="Bira Bifunctional Protein, Domain 2"/>
    <property type="match status" value="1"/>
</dbReference>
<dbReference type="InterPro" id="IPR045864">
    <property type="entry name" value="aa-tRNA-synth_II/BPL/LPL"/>
</dbReference>
<keyword evidence="6" id="KW-0436">Ligase</keyword>
<dbReference type="PROSITE" id="PS50862">
    <property type="entry name" value="AA_TRNA_LIGASE_II"/>
    <property type="match status" value="1"/>
</dbReference>
<keyword evidence="7" id="KW-0547">Nucleotide-binding</keyword>
<evidence type="ECO:0000256" key="7">
    <source>
        <dbReference type="ARBA" id="ARBA00022741"/>
    </source>
</evidence>
<dbReference type="GO" id="GO:0005737">
    <property type="term" value="C:cytoplasm"/>
    <property type="evidence" value="ECO:0007669"/>
    <property type="project" value="UniProtKB-SubCell"/>
</dbReference>
<comment type="subunit">
    <text evidence="3">Homodimer.</text>
</comment>
<accession>A0A381NKB1</accession>
<name>A0A381NKB1_9ZZZZ</name>
<keyword evidence="10" id="KW-0030">Aminoacyl-tRNA synthetase</keyword>
<evidence type="ECO:0000256" key="10">
    <source>
        <dbReference type="ARBA" id="ARBA00023146"/>
    </source>
</evidence>
<evidence type="ECO:0000256" key="8">
    <source>
        <dbReference type="ARBA" id="ARBA00022840"/>
    </source>
</evidence>
<dbReference type="InterPro" id="IPR006195">
    <property type="entry name" value="aa-tRNA-synth_II"/>
</dbReference>
<dbReference type="GO" id="GO:0004821">
    <property type="term" value="F:histidine-tRNA ligase activity"/>
    <property type="evidence" value="ECO:0007669"/>
    <property type="project" value="UniProtKB-EC"/>
</dbReference>
<keyword evidence="8" id="KW-0067">ATP-binding</keyword>
<gene>
    <name evidence="14" type="ORF">METZ01_LOCUS7663</name>
</gene>
<dbReference type="InterPro" id="IPR036621">
    <property type="entry name" value="Anticodon-bd_dom_sf"/>
</dbReference>
<dbReference type="EC" id="6.1.1.21" evidence="4"/>
<comment type="catalytic activity">
    <reaction evidence="12">
        <text>tRNA(His) + L-histidine + ATP = L-histidyl-tRNA(His) + AMP + diphosphate + H(+)</text>
        <dbReference type="Rhea" id="RHEA:17313"/>
        <dbReference type="Rhea" id="RHEA-COMP:9665"/>
        <dbReference type="Rhea" id="RHEA-COMP:9689"/>
        <dbReference type="ChEBI" id="CHEBI:15378"/>
        <dbReference type="ChEBI" id="CHEBI:30616"/>
        <dbReference type="ChEBI" id="CHEBI:33019"/>
        <dbReference type="ChEBI" id="CHEBI:57595"/>
        <dbReference type="ChEBI" id="CHEBI:78442"/>
        <dbReference type="ChEBI" id="CHEBI:78527"/>
        <dbReference type="ChEBI" id="CHEBI:456215"/>
        <dbReference type="EC" id="6.1.1.21"/>
    </reaction>
</comment>
<dbReference type="PANTHER" id="PTHR43707">
    <property type="entry name" value="HISTIDYL-TRNA SYNTHETASE"/>
    <property type="match status" value="1"/>
</dbReference>
<dbReference type="Pfam" id="PF13393">
    <property type="entry name" value="tRNA-synt_His"/>
    <property type="match status" value="1"/>
</dbReference>
<dbReference type="InterPro" id="IPR015807">
    <property type="entry name" value="His-tRNA-ligase"/>
</dbReference>
<evidence type="ECO:0000256" key="5">
    <source>
        <dbReference type="ARBA" id="ARBA00022490"/>
    </source>
</evidence>
<evidence type="ECO:0000256" key="9">
    <source>
        <dbReference type="ARBA" id="ARBA00022917"/>
    </source>
</evidence>